<proteinExistence type="predicted"/>
<comment type="caution">
    <text evidence="1">The sequence shown here is derived from an EMBL/GenBank/DDBJ whole genome shotgun (WGS) entry which is preliminary data.</text>
</comment>
<reference evidence="1" key="1">
    <citation type="submission" date="2022-11" db="EMBL/GenBank/DDBJ databases">
        <title>Draft genome sequence of Hoeflea poritis E7-10 and Hoeflea prorocentri PM5-8, separated from scleractinian coral Porites lutea and marine dinoflagellate.</title>
        <authorList>
            <person name="Zhang G."/>
            <person name="Wei Q."/>
            <person name="Cai L."/>
        </authorList>
    </citation>
    <scope>NUCLEOTIDE SEQUENCE</scope>
    <source>
        <strain evidence="1">PM5-8</strain>
    </source>
</reference>
<dbReference type="Proteomes" id="UP001151234">
    <property type="component" value="Unassembled WGS sequence"/>
</dbReference>
<dbReference type="RefSeq" id="WP_267993177.1">
    <property type="nucleotide sequence ID" value="NZ_JAPJZI010000001.1"/>
</dbReference>
<evidence type="ECO:0000313" key="1">
    <source>
        <dbReference type="EMBL" id="MDA5401169.1"/>
    </source>
</evidence>
<dbReference type="SUPFAM" id="SSF48498">
    <property type="entry name" value="Tetracyclin repressor-like, C-terminal domain"/>
    <property type="match status" value="1"/>
</dbReference>
<dbReference type="EMBL" id="JAPJZI010000001">
    <property type="protein sequence ID" value="MDA5401169.1"/>
    <property type="molecule type" value="Genomic_DNA"/>
</dbReference>
<name>A0A9X3ZJD8_9HYPH</name>
<dbReference type="InterPro" id="IPR036271">
    <property type="entry name" value="Tet_transcr_reg_TetR-rel_C_sf"/>
</dbReference>
<gene>
    <name evidence="1" type="ORF">OQ273_21535</name>
</gene>
<protein>
    <submittedName>
        <fullName evidence="1">Uncharacterized protein</fullName>
    </submittedName>
</protein>
<sequence length="115" mass="12616">MGPEAAIDLINRYISREHLDDIDANCPLMALPTDIAHAGPAARDAYRQVLETMVGFFEANLQRQSHMMSRQRALALSAICVGAMVLARTIDDEALKDEICEAARAFANSAIAEER</sequence>
<evidence type="ECO:0000313" key="2">
    <source>
        <dbReference type="Proteomes" id="UP001151234"/>
    </source>
</evidence>
<dbReference type="Gene3D" id="1.10.357.10">
    <property type="entry name" value="Tetracycline Repressor, domain 2"/>
    <property type="match status" value="1"/>
</dbReference>
<dbReference type="AlphaFoldDB" id="A0A9X3ZJD8"/>
<accession>A0A9X3ZJD8</accession>
<keyword evidence="2" id="KW-1185">Reference proteome</keyword>
<organism evidence="1 2">
    <name type="scientific">Hoeflea prorocentri</name>
    <dbReference type="NCBI Taxonomy" id="1922333"/>
    <lineage>
        <taxon>Bacteria</taxon>
        <taxon>Pseudomonadati</taxon>
        <taxon>Pseudomonadota</taxon>
        <taxon>Alphaproteobacteria</taxon>
        <taxon>Hyphomicrobiales</taxon>
        <taxon>Rhizobiaceae</taxon>
        <taxon>Hoeflea</taxon>
    </lineage>
</organism>